<evidence type="ECO:0000256" key="6">
    <source>
        <dbReference type="ARBA" id="ARBA00022843"/>
    </source>
</evidence>
<protein>
    <submittedName>
        <fullName evidence="15">FHA domain-containing protein</fullName>
    </submittedName>
</protein>
<feature type="region of interest" description="Disordered" evidence="12">
    <location>
        <begin position="113"/>
        <end position="174"/>
    </location>
</feature>
<evidence type="ECO:0000256" key="4">
    <source>
        <dbReference type="ARBA" id="ARBA00022664"/>
    </source>
</evidence>
<evidence type="ECO:0000256" key="8">
    <source>
        <dbReference type="ARBA" id="ARBA00023158"/>
    </source>
</evidence>
<feature type="compositionally biased region" description="Basic and acidic residues" evidence="12">
    <location>
        <begin position="14"/>
        <end position="23"/>
    </location>
</feature>
<comment type="subcellular location">
    <subcellularLocation>
        <location evidence="1">Nucleus</location>
    </subcellularLocation>
</comment>
<feature type="compositionally biased region" description="Basic and acidic residues" evidence="12">
    <location>
        <begin position="139"/>
        <end position="149"/>
    </location>
</feature>
<feature type="compositionally biased region" description="Basic and acidic residues" evidence="12">
    <location>
        <begin position="156"/>
        <end position="165"/>
    </location>
</feature>
<dbReference type="Pfam" id="PF00498">
    <property type="entry name" value="FHA"/>
    <property type="match status" value="1"/>
</dbReference>
<sequence>MTRRRRNDSSTSSERSHSYETRRSTSPSTSRSHPARYRPAHSTSSYDAFPTHNRDSGSRKYGEHQKDYFHYRRSHRSGDSRVYDERNYRSRNDDDDVAERISSDGISIKERERIGNQKERVKESRDSSRRCRLHKSKGIRKEFDKETTEKLSSNNLEDKRPKTGDHSNQSQDGFVNEHCSKEELKIQKEKPNFEPSGKLAEDTNTYRGVVIKYNEPSDAHIPKLRWRLYPFKGDEALPVLYIHRQSAYLIGRDRKIADLPVDHPSCSKQHAVFQYRLTPMDMNDGTVVKRVRPYIIDLGSTNGTYLNNERIESQRFVELREKDVLKFGFSTREFVLLNEKSHDVDEETVKKEEPF</sequence>
<keyword evidence="3" id="KW-0597">Phosphoprotein</keyword>
<evidence type="ECO:0000256" key="10">
    <source>
        <dbReference type="ARBA" id="ARBA00023242"/>
    </source>
</evidence>
<evidence type="ECO:0000256" key="2">
    <source>
        <dbReference type="ARBA" id="ARBA00022499"/>
    </source>
</evidence>
<evidence type="ECO:0000256" key="3">
    <source>
        <dbReference type="ARBA" id="ARBA00022553"/>
    </source>
</evidence>
<dbReference type="InterPro" id="IPR008984">
    <property type="entry name" value="SMAD_FHA_dom_sf"/>
</dbReference>
<evidence type="ECO:0000256" key="7">
    <source>
        <dbReference type="ARBA" id="ARBA00023054"/>
    </source>
</evidence>
<dbReference type="GO" id="GO:0006397">
    <property type="term" value="P:mRNA processing"/>
    <property type="evidence" value="ECO:0007669"/>
    <property type="project" value="UniProtKB-KW"/>
</dbReference>
<evidence type="ECO:0000256" key="5">
    <source>
        <dbReference type="ARBA" id="ARBA00022728"/>
    </source>
</evidence>
<keyword evidence="8" id="KW-0943">RNA-mediated gene silencing</keyword>
<feature type="region of interest" description="Disordered" evidence="12">
    <location>
        <begin position="1"/>
        <end position="88"/>
    </location>
</feature>
<dbReference type="GO" id="GO:0031047">
    <property type="term" value="P:regulatory ncRNA-mediated gene silencing"/>
    <property type="evidence" value="ECO:0007669"/>
    <property type="project" value="UniProtKB-KW"/>
</dbReference>
<dbReference type="GO" id="GO:0008380">
    <property type="term" value="P:RNA splicing"/>
    <property type="evidence" value="ECO:0007669"/>
    <property type="project" value="UniProtKB-KW"/>
</dbReference>
<dbReference type="InterPro" id="IPR050923">
    <property type="entry name" value="Cell_Proc_Reg/RNA_Proc"/>
</dbReference>
<feature type="domain" description="FHA" evidence="13">
    <location>
        <begin position="248"/>
        <end position="311"/>
    </location>
</feature>
<dbReference type="SMART" id="SM00240">
    <property type="entry name" value="FHA"/>
    <property type="match status" value="1"/>
</dbReference>
<evidence type="ECO:0000256" key="12">
    <source>
        <dbReference type="SAM" id="MobiDB-lite"/>
    </source>
</evidence>
<accession>A0A915Q072</accession>
<name>A0A915Q072_9BILA</name>
<dbReference type="GO" id="GO:0005681">
    <property type="term" value="C:spliceosomal complex"/>
    <property type="evidence" value="ECO:0007669"/>
    <property type="project" value="UniProtKB-KW"/>
</dbReference>
<keyword evidence="7" id="KW-0175">Coiled coil</keyword>
<keyword evidence="6" id="KW-0832">Ubl conjugation</keyword>
<organism evidence="14 15">
    <name type="scientific">Setaria digitata</name>
    <dbReference type="NCBI Taxonomy" id="48799"/>
    <lineage>
        <taxon>Eukaryota</taxon>
        <taxon>Metazoa</taxon>
        <taxon>Ecdysozoa</taxon>
        <taxon>Nematoda</taxon>
        <taxon>Chromadorea</taxon>
        <taxon>Rhabditida</taxon>
        <taxon>Spirurina</taxon>
        <taxon>Spiruromorpha</taxon>
        <taxon>Filarioidea</taxon>
        <taxon>Setariidae</taxon>
        <taxon>Setaria</taxon>
    </lineage>
</organism>
<evidence type="ECO:0000256" key="9">
    <source>
        <dbReference type="ARBA" id="ARBA00023187"/>
    </source>
</evidence>
<evidence type="ECO:0000256" key="1">
    <source>
        <dbReference type="ARBA" id="ARBA00004123"/>
    </source>
</evidence>
<evidence type="ECO:0000313" key="14">
    <source>
        <dbReference type="Proteomes" id="UP000887581"/>
    </source>
</evidence>
<dbReference type="InterPro" id="IPR000253">
    <property type="entry name" value="FHA_dom"/>
</dbReference>
<dbReference type="AlphaFoldDB" id="A0A915Q072"/>
<keyword evidence="10" id="KW-0539">Nucleus</keyword>
<keyword evidence="4" id="KW-0507">mRNA processing</keyword>
<evidence type="ECO:0000259" key="13">
    <source>
        <dbReference type="PROSITE" id="PS50006"/>
    </source>
</evidence>
<feature type="compositionally biased region" description="Basic and acidic residues" evidence="12">
    <location>
        <begin position="52"/>
        <end position="88"/>
    </location>
</feature>
<proteinExistence type="predicted"/>
<comment type="function">
    <text evidence="11">Required for pre-mRNA splicing as component of the spliceosome. As a component of the minor spliceosome, involved in the splicing of U12-type introns in pre-mRNAs. Down-regulates NF-kappa-B signaling by competing with RELA for CREBBP/EP300 binding. Involved in the microRNA (miRNA) biogenesis. May be involved in cyclin-D1/CCND1 mRNA stability through the SNARP complex which associates with both the 3'end of the CCND1 gene and its mRNA.</text>
</comment>
<dbReference type="SUPFAM" id="SSF49879">
    <property type="entry name" value="SMAD/FHA domain"/>
    <property type="match status" value="1"/>
</dbReference>
<dbReference type="Gene3D" id="2.60.200.20">
    <property type="match status" value="1"/>
</dbReference>
<keyword evidence="14" id="KW-1185">Reference proteome</keyword>
<keyword evidence="9" id="KW-0508">mRNA splicing</keyword>
<keyword evidence="2" id="KW-1017">Isopeptide bond</keyword>
<feature type="compositionally biased region" description="Basic and acidic residues" evidence="12">
    <location>
        <begin position="113"/>
        <end position="129"/>
    </location>
</feature>
<evidence type="ECO:0000256" key="11">
    <source>
        <dbReference type="ARBA" id="ARBA00055964"/>
    </source>
</evidence>
<evidence type="ECO:0000313" key="15">
    <source>
        <dbReference type="WBParaSite" id="sdigi.contig673.g9451.t1"/>
    </source>
</evidence>
<dbReference type="FunFam" id="2.60.200.20:FF:000008">
    <property type="entry name" value="smad nuclear-interacting protein 1"/>
    <property type="match status" value="1"/>
</dbReference>
<dbReference type="PANTHER" id="PTHR23308">
    <property type="entry name" value="NUCLEAR INHIBITOR OF PROTEIN PHOSPHATASE-1"/>
    <property type="match status" value="1"/>
</dbReference>
<dbReference type="WBParaSite" id="sdigi.contig673.g9451.t1">
    <property type="protein sequence ID" value="sdigi.contig673.g9451.t1"/>
    <property type="gene ID" value="sdigi.contig673.g9451"/>
</dbReference>
<reference evidence="15" key="1">
    <citation type="submission" date="2022-11" db="UniProtKB">
        <authorList>
            <consortium name="WormBaseParasite"/>
        </authorList>
    </citation>
    <scope>IDENTIFICATION</scope>
</reference>
<dbReference type="PROSITE" id="PS50006">
    <property type="entry name" value="FHA_DOMAIN"/>
    <property type="match status" value="1"/>
</dbReference>
<dbReference type="Proteomes" id="UP000887581">
    <property type="component" value="Unplaced"/>
</dbReference>
<keyword evidence="5" id="KW-0747">Spliceosome</keyword>